<evidence type="ECO:0000256" key="1">
    <source>
        <dbReference type="SAM" id="MobiDB-lite"/>
    </source>
</evidence>
<gene>
    <name evidence="2" type="ORF">Cni_G01031</name>
</gene>
<dbReference type="AlphaFoldDB" id="A0AAQ3PXL9"/>
<dbReference type="Proteomes" id="UP001327560">
    <property type="component" value="Chromosome 1"/>
</dbReference>
<feature type="compositionally biased region" description="Low complexity" evidence="1">
    <location>
        <begin position="89"/>
        <end position="105"/>
    </location>
</feature>
<protein>
    <submittedName>
        <fullName evidence="2">Uncharacterized protein</fullName>
    </submittedName>
</protein>
<keyword evidence="3" id="KW-1185">Reference proteome</keyword>
<dbReference type="EMBL" id="CP136890">
    <property type="protein sequence ID" value="WOK92340.1"/>
    <property type="molecule type" value="Genomic_DNA"/>
</dbReference>
<reference evidence="2 3" key="1">
    <citation type="submission" date="2023-10" db="EMBL/GenBank/DDBJ databases">
        <title>Chromosome-scale genome assembly provides insights into flower coloration mechanisms of Canna indica.</title>
        <authorList>
            <person name="Li C."/>
        </authorList>
    </citation>
    <scope>NUCLEOTIDE SEQUENCE [LARGE SCALE GENOMIC DNA]</scope>
    <source>
        <tissue evidence="2">Flower</tissue>
    </source>
</reference>
<name>A0AAQ3PXL9_9LILI</name>
<organism evidence="2 3">
    <name type="scientific">Canna indica</name>
    <name type="common">Indian-shot</name>
    <dbReference type="NCBI Taxonomy" id="4628"/>
    <lineage>
        <taxon>Eukaryota</taxon>
        <taxon>Viridiplantae</taxon>
        <taxon>Streptophyta</taxon>
        <taxon>Embryophyta</taxon>
        <taxon>Tracheophyta</taxon>
        <taxon>Spermatophyta</taxon>
        <taxon>Magnoliopsida</taxon>
        <taxon>Liliopsida</taxon>
        <taxon>Zingiberales</taxon>
        <taxon>Cannaceae</taxon>
        <taxon>Canna</taxon>
    </lineage>
</organism>
<evidence type="ECO:0000313" key="3">
    <source>
        <dbReference type="Proteomes" id="UP001327560"/>
    </source>
</evidence>
<accession>A0AAQ3PXL9</accession>
<proteinExistence type="predicted"/>
<feature type="region of interest" description="Disordered" evidence="1">
    <location>
        <begin position="59"/>
        <end position="106"/>
    </location>
</feature>
<evidence type="ECO:0000313" key="2">
    <source>
        <dbReference type="EMBL" id="WOK92340.1"/>
    </source>
</evidence>
<sequence>MERCLKKHGKEYMKMVMLKQEETFRYQVHELHRLHQTQMLLMQRYTKDKRALNQNKGEMLMPETDEESHLELTLATGSSQARSKKKDASFTSDSGSSFSSSSNESELTKQYSNEWAPLKGPDMITSFRNRKDVLEIEEQIRQDELKQTPWLLKCSKPDMVASFGM</sequence>